<dbReference type="SUPFAM" id="SSF51182">
    <property type="entry name" value="RmlC-like cupins"/>
    <property type="match status" value="1"/>
</dbReference>
<evidence type="ECO:0000259" key="1">
    <source>
        <dbReference type="Pfam" id="PF07883"/>
    </source>
</evidence>
<dbReference type="AlphaFoldDB" id="A0A5R8KDA4"/>
<dbReference type="Pfam" id="PF07883">
    <property type="entry name" value="Cupin_2"/>
    <property type="match status" value="1"/>
</dbReference>
<dbReference type="Gene3D" id="2.60.120.10">
    <property type="entry name" value="Jelly Rolls"/>
    <property type="match status" value="1"/>
</dbReference>
<dbReference type="Proteomes" id="UP000306196">
    <property type="component" value="Unassembled WGS sequence"/>
</dbReference>
<gene>
    <name evidence="2" type="ORF">FEM03_13930</name>
</gene>
<dbReference type="InterPro" id="IPR011051">
    <property type="entry name" value="RmlC_Cupin_sf"/>
</dbReference>
<dbReference type="InterPro" id="IPR053146">
    <property type="entry name" value="QDO-like"/>
</dbReference>
<dbReference type="EMBL" id="VAUV01000009">
    <property type="protein sequence ID" value="TLD70280.1"/>
    <property type="molecule type" value="Genomic_DNA"/>
</dbReference>
<dbReference type="RefSeq" id="WP_138086879.1">
    <property type="nucleotide sequence ID" value="NZ_VAUV01000009.1"/>
</dbReference>
<name>A0A5R8KDA4_9BACT</name>
<evidence type="ECO:0000313" key="3">
    <source>
        <dbReference type="Proteomes" id="UP000306196"/>
    </source>
</evidence>
<keyword evidence="3" id="KW-1185">Reference proteome</keyword>
<dbReference type="PANTHER" id="PTHR36440">
    <property type="entry name" value="PUTATIVE (AFU_ORTHOLOGUE AFUA_8G07350)-RELATED"/>
    <property type="match status" value="1"/>
</dbReference>
<evidence type="ECO:0000313" key="2">
    <source>
        <dbReference type="EMBL" id="TLD70280.1"/>
    </source>
</evidence>
<dbReference type="InterPro" id="IPR013096">
    <property type="entry name" value="Cupin_2"/>
</dbReference>
<dbReference type="PANTHER" id="PTHR36440:SF1">
    <property type="entry name" value="PUTATIVE (AFU_ORTHOLOGUE AFUA_8G07350)-RELATED"/>
    <property type="match status" value="1"/>
</dbReference>
<proteinExistence type="predicted"/>
<feature type="domain" description="Cupin type-2" evidence="1">
    <location>
        <begin position="51"/>
        <end position="111"/>
    </location>
</feature>
<dbReference type="OrthoDB" id="9794183at2"/>
<sequence length="184" mass="20407">MPTPQSQSQSQSDRILDFAATGMWWEVTKTTEETNGASFEAINIVVSGFEGPPLHIHPHAEEIYSVLEGKLDVYVNGQWRTLGPGETATVPVGVPHTLKNPHPTEVRLINIHQPALDIERMFRRMHRLIADGKLTLPPKSFSATVLISMLFVAHSKEIRSIKPPHLVMGAFAILGKCLGYRLPV</sequence>
<organism evidence="2 3">
    <name type="scientific">Phragmitibacter flavus</name>
    <dbReference type="NCBI Taxonomy" id="2576071"/>
    <lineage>
        <taxon>Bacteria</taxon>
        <taxon>Pseudomonadati</taxon>
        <taxon>Verrucomicrobiota</taxon>
        <taxon>Verrucomicrobiia</taxon>
        <taxon>Verrucomicrobiales</taxon>
        <taxon>Verrucomicrobiaceae</taxon>
        <taxon>Phragmitibacter</taxon>
    </lineage>
</organism>
<comment type="caution">
    <text evidence="2">The sequence shown here is derived from an EMBL/GenBank/DDBJ whole genome shotgun (WGS) entry which is preliminary data.</text>
</comment>
<dbReference type="InterPro" id="IPR014710">
    <property type="entry name" value="RmlC-like_jellyroll"/>
</dbReference>
<protein>
    <submittedName>
        <fullName evidence="2">Cupin domain-containing protein</fullName>
    </submittedName>
</protein>
<accession>A0A5R8KDA4</accession>
<reference evidence="2 3" key="1">
    <citation type="submission" date="2019-05" db="EMBL/GenBank/DDBJ databases">
        <title>Verrucobacter flavum gen. nov., sp. nov. a new member of the family Verrucomicrobiaceae.</title>
        <authorList>
            <person name="Szuroczki S."/>
            <person name="Abbaszade G."/>
            <person name="Szabo A."/>
            <person name="Felfoldi T."/>
            <person name="Schumann P."/>
            <person name="Boka K."/>
            <person name="Keki Z."/>
            <person name="Toumi M."/>
            <person name="Toth E."/>
        </authorList>
    </citation>
    <scope>NUCLEOTIDE SEQUENCE [LARGE SCALE GENOMIC DNA]</scope>
    <source>
        <strain evidence="2 3">MG-N-17</strain>
    </source>
</reference>